<accession>A0A8T1CEG0</accession>
<evidence type="ECO:0000313" key="2">
    <source>
        <dbReference type="EMBL" id="KAG2919526.1"/>
    </source>
</evidence>
<proteinExistence type="predicted"/>
<sequence length="43" mass="4660">MAPLRKKRKVSPGNESDESDSVEHAAYTTLAVVPRIASKTFTA</sequence>
<dbReference type="EMBL" id="RCMI01000291">
    <property type="protein sequence ID" value="KAG2919526.1"/>
    <property type="molecule type" value="Genomic_DNA"/>
</dbReference>
<feature type="region of interest" description="Disordered" evidence="1">
    <location>
        <begin position="1"/>
        <end position="23"/>
    </location>
</feature>
<gene>
    <name evidence="2" type="ORF">PC115_g10104</name>
</gene>
<dbReference type="AlphaFoldDB" id="A0A8T1CEG0"/>
<reference evidence="2" key="1">
    <citation type="submission" date="2018-10" db="EMBL/GenBank/DDBJ databases">
        <title>Effector identification in a new, highly contiguous assembly of the strawberry crown rot pathogen Phytophthora cactorum.</title>
        <authorList>
            <person name="Armitage A.D."/>
            <person name="Nellist C.F."/>
            <person name="Bates H."/>
            <person name="Vickerstaff R.J."/>
            <person name="Harrison R.J."/>
        </authorList>
    </citation>
    <scope>NUCLEOTIDE SEQUENCE</scope>
    <source>
        <strain evidence="2">4032</strain>
    </source>
</reference>
<organism evidence="2 3">
    <name type="scientific">Phytophthora cactorum</name>
    <dbReference type="NCBI Taxonomy" id="29920"/>
    <lineage>
        <taxon>Eukaryota</taxon>
        <taxon>Sar</taxon>
        <taxon>Stramenopiles</taxon>
        <taxon>Oomycota</taxon>
        <taxon>Peronosporomycetes</taxon>
        <taxon>Peronosporales</taxon>
        <taxon>Peronosporaceae</taxon>
        <taxon>Phytophthora</taxon>
    </lineage>
</organism>
<protein>
    <submittedName>
        <fullName evidence="2">Uncharacterized protein</fullName>
    </submittedName>
</protein>
<comment type="caution">
    <text evidence="2">The sequence shown here is derived from an EMBL/GenBank/DDBJ whole genome shotgun (WGS) entry which is preliminary data.</text>
</comment>
<feature type="compositionally biased region" description="Basic residues" evidence="1">
    <location>
        <begin position="1"/>
        <end position="10"/>
    </location>
</feature>
<dbReference type="Proteomes" id="UP000774804">
    <property type="component" value="Unassembled WGS sequence"/>
</dbReference>
<evidence type="ECO:0000256" key="1">
    <source>
        <dbReference type="SAM" id="MobiDB-lite"/>
    </source>
</evidence>
<name>A0A8T1CEG0_9STRA</name>
<evidence type="ECO:0000313" key="3">
    <source>
        <dbReference type="Proteomes" id="UP000774804"/>
    </source>
</evidence>